<reference evidence="2 3" key="1">
    <citation type="submission" date="2024-04" db="EMBL/GenBank/DDBJ databases">
        <authorList>
            <person name="Fracassetti M."/>
        </authorList>
    </citation>
    <scope>NUCLEOTIDE SEQUENCE [LARGE SCALE GENOMIC DNA]</scope>
</reference>
<feature type="compositionally biased region" description="Basic and acidic residues" evidence="1">
    <location>
        <begin position="55"/>
        <end position="66"/>
    </location>
</feature>
<organism evidence="2 3">
    <name type="scientific">Linum trigynum</name>
    <dbReference type="NCBI Taxonomy" id="586398"/>
    <lineage>
        <taxon>Eukaryota</taxon>
        <taxon>Viridiplantae</taxon>
        <taxon>Streptophyta</taxon>
        <taxon>Embryophyta</taxon>
        <taxon>Tracheophyta</taxon>
        <taxon>Spermatophyta</taxon>
        <taxon>Magnoliopsida</taxon>
        <taxon>eudicotyledons</taxon>
        <taxon>Gunneridae</taxon>
        <taxon>Pentapetalae</taxon>
        <taxon>rosids</taxon>
        <taxon>fabids</taxon>
        <taxon>Malpighiales</taxon>
        <taxon>Linaceae</taxon>
        <taxon>Linum</taxon>
    </lineage>
</organism>
<feature type="region of interest" description="Disordered" evidence="1">
    <location>
        <begin position="1"/>
        <end position="97"/>
    </location>
</feature>
<feature type="compositionally biased region" description="Basic and acidic residues" evidence="1">
    <location>
        <begin position="364"/>
        <end position="373"/>
    </location>
</feature>
<name>A0AAV2FBE2_9ROSI</name>
<keyword evidence="3" id="KW-1185">Reference proteome</keyword>
<evidence type="ECO:0000313" key="2">
    <source>
        <dbReference type="EMBL" id="CAL1395349.1"/>
    </source>
</evidence>
<feature type="compositionally biased region" description="Acidic residues" evidence="1">
    <location>
        <begin position="290"/>
        <end position="299"/>
    </location>
</feature>
<proteinExistence type="predicted"/>
<dbReference type="Pfam" id="PF03004">
    <property type="entry name" value="Transposase_24"/>
    <property type="match status" value="1"/>
</dbReference>
<gene>
    <name evidence="2" type="ORF">LTRI10_LOCUS35790</name>
</gene>
<feature type="region of interest" description="Disordered" evidence="1">
    <location>
        <begin position="273"/>
        <end position="299"/>
    </location>
</feature>
<feature type="region of interest" description="Disordered" evidence="1">
    <location>
        <begin position="364"/>
        <end position="389"/>
    </location>
</feature>
<dbReference type="AlphaFoldDB" id="A0AAV2FBE2"/>
<evidence type="ECO:0000256" key="1">
    <source>
        <dbReference type="SAM" id="MobiDB-lite"/>
    </source>
</evidence>
<protein>
    <submittedName>
        <fullName evidence="2">Uncharacterized protein</fullName>
    </submittedName>
</protein>
<dbReference type="EMBL" id="OZ034819">
    <property type="protein sequence ID" value="CAL1395349.1"/>
    <property type="molecule type" value="Genomic_DNA"/>
</dbReference>
<dbReference type="PANTHER" id="PTHR33499">
    <property type="entry name" value="OS12G0282400 PROTEIN-RELATED"/>
    <property type="match status" value="1"/>
</dbReference>
<evidence type="ECO:0000313" key="3">
    <source>
        <dbReference type="Proteomes" id="UP001497516"/>
    </source>
</evidence>
<dbReference type="InterPro" id="IPR004252">
    <property type="entry name" value="Probable_transposase_24"/>
</dbReference>
<dbReference type="PANTHER" id="PTHR33499:SF11">
    <property type="entry name" value="NO APICAL MERISTEM-ASSOCIATED C-TERMINAL DOMAIN-CONTAINING PROTEIN"/>
    <property type="match status" value="1"/>
</dbReference>
<dbReference type="Proteomes" id="UP001497516">
    <property type="component" value="Chromosome 6"/>
</dbReference>
<sequence>MPPLKKKKAAADKGVPIAEFYRATRSGRVRPEPGRSTESVSGGNGHRTGATVNEDSQRTDTVHPEEPSGNDDSEEEASNHDNGEGSNPTGLEPPLATKKRGLSKGYEIMKRTGTGGKIDGIYVMENGQSFVGPNESLLKTELGVVTRLMAPIRKYYWSKLTEADKHPLFKKLEDELDIDTAGEDARKIMEKRMKKRFINYKYAMHAHYLKDPEKARTDPPVDMNIEDWNMLCDHFESEKFRKRSEINKVNKSKQVYAHTSGAKSLDQRIYELEKKKKKQKQQEQPTGEEQPTEMEDGETVEEEPLDMLLYAKRYQKADGSWVSEEPMKNYLEMQSLWIEAKAEGKPLSGREIVQTVLKKKLKYGPKENPRSAKEQQLQAELEAARAEAERKAKEFEEKIQSQEEQLKSQAEKIQLQEEKLQIQEERFETQEEVMNQMKAAQEKLQHQVLVIARQLPRK</sequence>
<accession>A0AAV2FBE2</accession>